<evidence type="ECO:0000256" key="1">
    <source>
        <dbReference type="SAM" id="MobiDB-lite"/>
    </source>
</evidence>
<keyword evidence="2" id="KW-0812">Transmembrane</keyword>
<comment type="caution">
    <text evidence="3">The sequence shown here is derived from an EMBL/GenBank/DDBJ whole genome shotgun (WGS) entry which is preliminary data.</text>
</comment>
<sequence>MGPLLVVYGIIAGIAFLVVVAVAAFGMVGLASFGVTRTQGWADRSERDLPADGRDSGLAVLGDDD</sequence>
<feature type="transmembrane region" description="Helical" evidence="2">
    <location>
        <begin position="6"/>
        <end position="35"/>
    </location>
</feature>
<evidence type="ECO:0000256" key="2">
    <source>
        <dbReference type="SAM" id="Phobius"/>
    </source>
</evidence>
<name>A0A545B1T8_9ACTN</name>
<reference evidence="3 4" key="1">
    <citation type="submission" date="2019-07" db="EMBL/GenBank/DDBJ databases">
        <title>Cryptosporangium phraense sp. nov., isolated from plant litter.</title>
        <authorList>
            <person name="Suriyachadkun C."/>
        </authorList>
    </citation>
    <scope>NUCLEOTIDE SEQUENCE [LARGE SCALE GENOMIC DNA]</scope>
    <source>
        <strain evidence="3 4">A-T 5661</strain>
    </source>
</reference>
<gene>
    <name evidence="3" type="ORF">FL583_00555</name>
</gene>
<keyword evidence="4" id="KW-1185">Reference proteome</keyword>
<evidence type="ECO:0000313" key="3">
    <source>
        <dbReference type="EMBL" id="TQS46805.1"/>
    </source>
</evidence>
<dbReference type="EMBL" id="VIRS01000001">
    <property type="protein sequence ID" value="TQS46805.1"/>
    <property type="molecule type" value="Genomic_DNA"/>
</dbReference>
<organism evidence="3 4">
    <name type="scientific">Cryptosporangium phraense</name>
    <dbReference type="NCBI Taxonomy" id="2593070"/>
    <lineage>
        <taxon>Bacteria</taxon>
        <taxon>Bacillati</taxon>
        <taxon>Actinomycetota</taxon>
        <taxon>Actinomycetes</taxon>
        <taxon>Cryptosporangiales</taxon>
        <taxon>Cryptosporangiaceae</taxon>
        <taxon>Cryptosporangium</taxon>
    </lineage>
</organism>
<feature type="compositionally biased region" description="Basic and acidic residues" evidence="1">
    <location>
        <begin position="44"/>
        <end position="55"/>
    </location>
</feature>
<dbReference type="Proteomes" id="UP000317982">
    <property type="component" value="Unassembled WGS sequence"/>
</dbReference>
<evidence type="ECO:0000313" key="4">
    <source>
        <dbReference type="Proteomes" id="UP000317982"/>
    </source>
</evidence>
<protein>
    <submittedName>
        <fullName evidence="3">Uncharacterized protein</fullName>
    </submittedName>
</protein>
<keyword evidence="2" id="KW-0472">Membrane</keyword>
<proteinExistence type="predicted"/>
<dbReference type="InParanoid" id="A0A545B1T8"/>
<dbReference type="RefSeq" id="WP_142702423.1">
    <property type="nucleotide sequence ID" value="NZ_VIRS01000001.1"/>
</dbReference>
<accession>A0A545B1T8</accession>
<dbReference type="AlphaFoldDB" id="A0A545B1T8"/>
<feature type="region of interest" description="Disordered" evidence="1">
    <location>
        <begin position="44"/>
        <end position="65"/>
    </location>
</feature>
<keyword evidence="2" id="KW-1133">Transmembrane helix</keyword>